<evidence type="ECO:0000256" key="2">
    <source>
        <dbReference type="ARBA" id="ARBA00022801"/>
    </source>
</evidence>
<evidence type="ECO:0000256" key="4">
    <source>
        <dbReference type="ARBA" id="ARBA00022840"/>
    </source>
</evidence>
<dbReference type="SUPFAM" id="SSF52540">
    <property type="entry name" value="P-loop containing nucleoside triphosphate hydrolases"/>
    <property type="match status" value="1"/>
</dbReference>
<evidence type="ECO:0000313" key="5">
    <source>
        <dbReference type="EMBL" id="KAF0749753.1"/>
    </source>
</evidence>
<dbReference type="PANTHER" id="PTHR18934:SF99">
    <property type="entry name" value="ATP-DEPENDENT RNA HELICASE DHX37-RELATED"/>
    <property type="match status" value="1"/>
</dbReference>
<name>A0A6G0Y683_APHCR</name>
<organism evidence="5 6">
    <name type="scientific">Aphis craccivora</name>
    <name type="common">Cowpea aphid</name>
    <dbReference type="NCBI Taxonomy" id="307492"/>
    <lineage>
        <taxon>Eukaryota</taxon>
        <taxon>Metazoa</taxon>
        <taxon>Ecdysozoa</taxon>
        <taxon>Arthropoda</taxon>
        <taxon>Hexapoda</taxon>
        <taxon>Insecta</taxon>
        <taxon>Pterygota</taxon>
        <taxon>Neoptera</taxon>
        <taxon>Paraneoptera</taxon>
        <taxon>Hemiptera</taxon>
        <taxon>Sternorrhyncha</taxon>
        <taxon>Aphidomorpha</taxon>
        <taxon>Aphidoidea</taxon>
        <taxon>Aphididae</taxon>
        <taxon>Aphidini</taxon>
        <taxon>Aphis</taxon>
        <taxon>Aphis</taxon>
    </lineage>
</organism>
<dbReference type="AlphaFoldDB" id="A0A6G0Y683"/>
<dbReference type="GO" id="GO:0005730">
    <property type="term" value="C:nucleolus"/>
    <property type="evidence" value="ECO:0007669"/>
    <property type="project" value="TreeGrafter"/>
</dbReference>
<dbReference type="Proteomes" id="UP000478052">
    <property type="component" value="Unassembled WGS sequence"/>
</dbReference>
<dbReference type="InterPro" id="IPR027417">
    <property type="entry name" value="P-loop_NTPase"/>
</dbReference>
<dbReference type="EMBL" id="VUJU01005983">
    <property type="protein sequence ID" value="KAF0749753.1"/>
    <property type="molecule type" value="Genomic_DNA"/>
</dbReference>
<sequence length="96" mass="11032">MSNMLLIGEKLKDSRFSVVWKSKASANQRAVRAGRTSPGHCYRLFSSALFNDEFPEWIFSAIQTTPIDNFILQMKSMKIDKITSYPFPTPPDKRPF</sequence>
<protein>
    <submittedName>
        <fullName evidence="5">Uncharacterized protein</fullName>
    </submittedName>
</protein>
<evidence type="ECO:0000256" key="1">
    <source>
        <dbReference type="ARBA" id="ARBA00022741"/>
    </source>
</evidence>
<accession>A0A6G0Y683</accession>
<keyword evidence="1" id="KW-0547">Nucleotide-binding</keyword>
<dbReference type="InterPro" id="IPR042035">
    <property type="entry name" value="DEAH_win-hel_dom"/>
</dbReference>
<comment type="caution">
    <text evidence="5">The sequence shown here is derived from an EMBL/GenBank/DDBJ whole genome shotgun (WGS) entry which is preliminary data.</text>
</comment>
<keyword evidence="3" id="KW-0347">Helicase</keyword>
<dbReference type="Gene3D" id="3.40.50.300">
    <property type="entry name" value="P-loop containing nucleotide triphosphate hydrolases"/>
    <property type="match status" value="1"/>
</dbReference>
<gene>
    <name evidence="5" type="ORF">FWK35_00021768</name>
</gene>
<proteinExistence type="predicted"/>
<keyword evidence="4" id="KW-0067">ATP-binding</keyword>
<dbReference type="PANTHER" id="PTHR18934">
    <property type="entry name" value="ATP-DEPENDENT RNA HELICASE"/>
    <property type="match status" value="1"/>
</dbReference>
<dbReference type="GO" id="GO:0016787">
    <property type="term" value="F:hydrolase activity"/>
    <property type="evidence" value="ECO:0007669"/>
    <property type="project" value="UniProtKB-KW"/>
</dbReference>
<dbReference type="GO" id="GO:0003723">
    <property type="term" value="F:RNA binding"/>
    <property type="evidence" value="ECO:0007669"/>
    <property type="project" value="TreeGrafter"/>
</dbReference>
<evidence type="ECO:0000313" key="6">
    <source>
        <dbReference type="Proteomes" id="UP000478052"/>
    </source>
</evidence>
<reference evidence="5 6" key="1">
    <citation type="submission" date="2019-08" db="EMBL/GenBank/DDBJ databases">
        <title>Whole genome of Aphis craccivora.</title>
        <authorList>
            <person name="Voronova N.V."/>
            <person name="Shulinski R.S."/>
            <person name="Bandarenka Y.V."/>
            <person name="Zhorov D.G."/>
            <person name="Warner D."/>
        </authorList>
    </citation>
    <scope>NUCLEOTIDE SEQUENCE [LARGE SCALE GENOMIC DNA]</scope>
    <source>
        <strain evidence="5">180601</strain>
        <tissue evidence="5">Whole Body</tissue>
    </source>
</reference>
<dbReference type="OrthoDB" id="10253254at2759"/>
<keyword evidence="6" id="KW-1185">Reference proteome</keyword>
<dbReference type="GO" id="GO:0000462">
    <property type="term" value="P:maturation of SSU-rRNA from tricistronic rRNA transcript (SSU-rRNA, 5.8S rRNA, LSU-rRNA)"/>
    <property type="evidence" value="ECO:0007669"/>
    <property type="project" value="TreeGrafter"/>
</dbReference>
<evidence type="ECO:0000256" key="3">
    <source>
        <dbReference type="ARBA" id="ARBA00022806"/>
    </source>
</evidence>
<dbReference type="GO" id="GO:0005524">
    <property type="term" value="F:ATP binding"/>
    <property type="evidence" value="ECO:0007669"/>
    <property type="project" value="UniProtKB-KW"/>
</dbReference>
<dbReference type="GO" id="GO:0004386">
    <property type="term" value="F:helicase activity"/>
    <property type="evidence" value="ECO:0007669"/>
    <property type="project" value="UniProtKB-KW"/>
</dbReference>
<dbReference type="Gene3D" id="1.10.10.2130">
    <property type="entry name" value="DEAH helicase family, winged-helix domain"/>
    <property type="match status" value="1"/>
</dbReference>
<keyword evidence="2" id="KW-0378">Hydrolase</keyword>